<keyword evidence="5" id="KW-0698">rRNA processing</keyword>
<keyword evidence="7" id="KW-0694">RNA-binding</keyword>
<evidence type="ECO:0000256" key="9">
    <source>
        <dbReference type="SAM" id="MobiDB-lite"/>
    </source>
</evidence>
<feature type="compositionally biased region" description="Polar residues" evidence="9">
    <location>
        <begin position="1"/>
        <end position="22"/>
    </location>
</feature>
<sequence>MDTTDESALNVNNSPKGINNPRSSSTNHQTSSSSEISSDSEPEIIQKPVFQKVCCRFHFIYCQPKDPAFSIPFDYVLQTVEDLAKSVKVSLLGKISQVFDKYVVIRSINSAVVLNERSAVFLEDGKFLGEVYETFGPVRTPFYLVILSKSFCLPELKRENKIIPVTFTRPNSNCENVEVSRTPCEATDNPQLDVLNSLNNGESQSPNESGISIPVNDNSINEYEERKRVNQSLKETPVFYAPDMPELTIPVFYNQLISNNIKGSDASWVGDMEPPPEALEFSDDEQEKLHKRKLRMKRKSQASEKPTNSIQVSSSKPKKVDKLLNRSTFSSTATVSSFPLDRTQGYLPYQPQNQKSYNFGPCVPVQSPNHWNMYPNVQSQWQNPTYGHSIWPSASLYPLVSQNIYPHMPRNPLPVQPSPYHYTVPEEPYQQNSWLPYTQQ</sequence>
<dbReference type="GO" id="GO:0006364">
    <property type="term" value="P:rRNA processing"/>
    <property type="evidence" value="ECO:0007669"/>
    <property type="project" value="UniProtKB-KW"/>
</dbReference>
<dbReference type="PANTHER" id="PTHR31633">
    <property type="entry name" value="H/ACA RIBONUCLEOPROTEIN COMPLEX NON-CORE SUBUNIT NAF1"/>
    <property type="match status" value="1"/>
</dbReference>
<comment type="subcellular location">
    <subcellularLocation>
        <location evidence="1">Nucleus</location>
    </subcellularLocation>
</comment>
<evidence type="ECO:0000256" key="2">
    <source>
        <dbReference type="ARBA" id="ARBA00009801"/>
    </source>
</evidence>
<evidence type="ECO:0000256" key="1">
    <source>
        <dbReference type="ARBA" id="ARBA00004123"/>
    </source>
</evidence>
<dbReference type="GO" id="GO:0000493">
    <property type="term" value="P:box H/ACA snoRNP assembly"/>
    <property type="evidence" value="ECO:0007669"/>
    <property type="project" value="InterPro"/>
</dbReference>
<dbReference type="InterPro" id="IPR040309">
    <property type="entry name" value="Naf1"/>
</dbReference>
<comment type="caution">
    <text evidence="10">The sequence shown here is derived from an EMBL/GenBank/DDBJ whole genome shotgun (WGS) entry which is preliminary data.</text>
</comment>
<dbReference type="InterPro" id="IPR038664">
    <property type="entry name" value="Gar1/Naf1_Cbf5-bd_sf"/>
</dbReference>
<comment type="similarity">
    <text evidence="2">Belongs to the NAF1 family.</text>
</comment>
<keyword evidence="6" id="KW-0597">Phosphoprotein</keyword>
<keyword evidence="8" id="KW-0539">Nucleus</keyword>
<keyword evidence="4" id="KW-0690">Ribosome biogenesis</keyword>
<evidence type="ECO:0000313" key="11">
    <source>
        <dbReference type="Proteomes" id="UP001292079"/>
    </source>
</evidence>
<dbReference type="GO" id="GO:0003723">
    <property type="term" value="F:RNA binding"/>
    <property type="evidence" value="ECO:0007669"/>
    <property type="project" value="UniProtKB-KW"/>
</dbReference>
<dbReference type="GO" id="GO:0005634">
    <property type="term" value="C:nucleus"/>
    <property type="evidence" value="ECO:0007669"/>
    <property type="project" value="UniProtKB-SubCell"/>
</dbReference>
<dbReference type="GO" id="GO:0001522">
    <property type="term" value="P:pseudouridine synthesis"/>
    <property type="evidence" value="ECO:0007669"/>
    <property type="project" value="InterPro"/>
</dbReference>
<feature type="region of interest" description="Disordered" evidence="9">
    <location>
        <begin position="267"/>
        <end position="323"/>
    </location>
</feature>
<evidence type="ECO:0000256" key="4">
    <source>
        <dbReference type="ARBA" id="ARBA00022517"/>
    </source>
</evidence>
<evidence type="ECO:0000256" key="6">
    <source>
        <dbReference type="ARBA" id="ARBA00022553"/>
    </source>
</evidence>
<dbReference type="EMBL" id="JALJAT010000001">
    <property type="protein sequence ID" value="KAK4476305.1"/>
    <property type="molecule type" value="Genomic_DNA"/>
</dbReference>
<protein>
    <recommendedName>
        <fullName evidence="3">H/ACA ribonucleoprotein complex non-core subunit NAF1</fullName>
    </recommendedName>
</protein>
<proteinExistence type="inferred from homology"/>
<evidence type="ECO:0000256" key="7">
    <source>
        <dbReference type="ARBA" id="ARBA00022884"/>
    </source>
</evidence>
<gene>
    <name evidence="10" type="ORF">MN116_001507</name>
</gene>
<evidence type="ECO:0000313" key="10">
    <source>
        <dbReference type="EMBL" id="KAK4476305.1"/>
    </source>
</evidence>
<dbReference type="Proteomes" id="UP001292079">
    <property type="component" value="Unassembled WGS sequence"/>
</dbReference>
<dbReference type="Pfam" id="PF04410">
    <property type="entry name" value="Gar1"/>
    <property type="match status" value="1"/>
</dbReference>
<keyword evidence="11" id="KW-1185">Reference proteome</keyword>
<name>A0AAE2DAJ4_SCHME</name>
<evidence type="ECO:0000256" key="8">
    <source>
        <dbReference type="ARBA" id="ARBA00023242"/>
    </source>
</evidence>
<organism evidence="10 11">
    <name type="scientific">Schistosoma mekongi</name>
    <name type="common">Parasitic worm</name>
    <dbReference type="NCBI Taxonomy" id="38744"/>
    <lineage>
        <taxon>Eukaryota</taxon>
        <taxon>Metazoa</taxon>
        <taxon>Spiralia</taxon>
        <taxon>Lophotrochozoa</taxon>
        <taxon>Platyhelminthes</taxon>
        <taxon>Trematoda</taxon>
        <taxon>Digenea</taxon>
        <taxon>Strigeidida</taxon>
        <taxon>Schistosomatoidea</taxon>
        <taxon>Schistosomatidae</taxon>
        <taxon>Schistosoma</taxon>
    </lineage>
</organism>
<dbReference type="SUPFAM" id="SSF50447">
    <property type="entry name" value="Translation proteins"/>
    <property type="match status" value="1"/>
</dbReference>
<evidence type="ECO:0000256" key="3">
    <source>
        <dbReference type="ARBA" id="ARBA00021438"/>
    </source>
</evidence>
<feature type="compositionally biased region" description="Polar residues" evidence="9">
    <location>
        <begin position="303"/>
        <end position="315"/>
    </location>
</feature>
<dbReference type="InterPro" id="IPR009000">
    <property type="entry name" value="Transl_B-barrel_sf"/>
</dbReference>
<dbReference type="AlphaFoldDB" id="A0AAE2DAJ4"/>
<feature type="region of interest" description="Disordered" evidence="9">
    <location>
        <begin position="1"/>
        <end position="41"/>
    </location>
</feature>
<dbReference type="Gene3D" id="2.40.10.230">
    <property type="entry name" value="Probable tRNA pseudouridine synthase domain"/>
    <property type="match status" value="1"/>
</dbReference>
<dbReference type="InterPro" id="IPR007504">
    <property type="entry name" value="H/ACA_rnp_Gar1/Naf1"/>
</dbReference>
<evidence type="ECO:0000256" key="5">
    <source>
        <dbReference type="ARBA" id="ARBA00022552"/>
    </source>
</evidence>
<accession>A0AAE2DAJ4</accession>
<feature type="compositionally biased region" description="Low complexity" evidence="9">
    <location>
        <begin position="23"/>
        <end position="39"/>
    </location>
</feature>
<feature type="compositionally biased region" description="Basic residues" evidence="9">
    <location>
        <begin position="289"/>
        <end position="300"/>
    </location>
</feature>
<reference evidence="10" key="2">
    <citation type="journal article" date="2023" name="Infect Dis Poverty">
        <title>Chromosome-scale genome of the human blood fluke Schistosoma mekongi and its implications for public health.</title>
        <authorList>
            <person name="Zhou M."/>
            <person name="Xu L."/>
            <person name="Xu D."/>
            <person name="Chen W."/>
            <person name="Khan J."/>
            <person name="Hu Y."/>
            <person name="Huang H."/>
            <person name="Wei H."/>
            <person name="Zhang Y."/>
            <person name="Chusongsang P."/>
            <person name="Tanasarnprasert K."/>
            <person name="Hu X."/>
            <person name="Limpanont Y."/>
            <person name="Lv Z."/>
        </authorList>
    </citation>
    <scope>NUCLEOTIDE SEQUENCE</scope>
    <source>
        <strain evidence="10">LV_2022a</strain>
    </source>
</reference>
<dbReference type="PANTHER" id="PTHR31633:SF1">
    <property type="entry name" value="H_ACA RIBONUCLEOPROTEIN COMPLEX NON-CORE SUBUNIT NAF1"/>
    <property type="match status" value="1"/>
</dbReference>
<dbReference type="GO" id="GO:0005732">
    <property type="term" value="C:sno(s)RNA-containing ribonucleoprotein complex"/>
    <property type="evidence" value="ECO:0007669"/>
    <property type="project" value="InterPro"/>
</dbReference>
<reference evidence="10" key="1">
    <citation type="submission" date="2022-04" db="EMBL/GenBank/DDBJ databases">
        <authorList>
            <person name="Xu L."/>
            <person name="Lv Z."/>
        </authorList>
    </citation>
    <scope>NUCLEOTIDE SEQUENCE</scope>
    <source>
        <strain evidence="10">LV_2022a</strain>
    </source>
</reference>